<evidence type="ECO:0000313" key="1">
    <source>
        <dbReference type="EMBL" id="KAI0028832.1"/>
    </source>
</evidence>
<accession>A0ACB8QAV9</accession>
<comment type="caution">
    <text evidence="1">The sequence shown here is derived from an EMBL/GenBank/DDBJ whole genome shotgun (WGS) entry which is preliminary data.</text>
</comment>
<keyword evidence="2" id="KW-1185">Reference proteome</keyword>
<proteinExistence type="predicted"/>
<name>A0ACB8QAV9_9AGAM</name>
<reference evidence="1" key="1">
    <citation type="submission" date="2021-02" db="EMBL/GenBank/DDBJ databases">
        <authorList>
            <consortium name="DOE Joint Genome Institute"/>
            <person name="Ahrendt S."/>
            <person name="Looney B.P."/>
            <person name="Miyauchi S."/>
            <person name="Morin E."/>
            <person name="Drula E."/>
            <person name="Courty P.E."/>
            <person name="Chicoki N."/>
            <person name="Fauchery L."/>
            <person name="Kohler A."/>
            <person name="Kuo A."/>
            <person name="Labutti K."/>
            <person name="Pangilinan J."/>
            <person name="Lipzen A."/>
            <person name="Riley R."/>
            <person name="Andreopoulos W."/>
            <person name="He G."/>
            <person name="Johnson J."/>
            <person name="Barry K.W."/>
            <person name="Grigoriev I.V."/>
            <person name="Nagy L."/>
            <person name="Hibbett D."/>
            <person name="Henrissat B."/>
            <person name="Matheny P.B."/>
            <person name="Labbe J."/>
            <person name="Martin F."/>
        </authorList>
    </citation>
    <scope>NUCLEOTIDE SEQUENCE</scope>
    <source>
        <strain evidence="1">EC-137</strain>
    </source>
</reference>
<organism evidence="1 2">
    <name type="scientific">Vararia minispora EC-137</name>
    <dbReference type="NCBI Taxonomy" id="1314806"/>
    <lineage>
        <taxon>Eukaryota</taxon>
        <taxon>Fungi</taxon>
        <taxon>Dikarya</taxon>
        <taxon>Basidiomycota</taxon>
        <taxon>Agaricomycotina</taxon>
        <taxon>Agaricomycetes</taxon>
        <taxon>Russulales</taxon>
        <taxon>Lachnocladiaceae</taxon>
        <taxon>Vararia</taxon>
    </lineage>
</organism>
<evidence type="ECO:0000313" key="2">
    <source>
        <dbReference type="Proteomes" id="UP000814128"/>
    </source>
</evidence>
<dbReference type="Proteomes" id="UP000814128">
    <property type="component" value="Unassembled WGS sequence"/>
</dbReference>
<protein>
    <submittedName>
        <fullName evidence="1">Acyl-CoA N-acyltransferase</fullName>
    </submittedName>
</protein>
<dbReference type="EMBL" id="MU273719">
    <property type="protein sequence ID" value="KAI0028832.1"/>
    <property type="molecule type" value="Genomic_DNA"/>
</dbReference>
<feature type="non-terminal residue" evidence="1">
    <location>
        <position position="1"/>
    </location>
</feature>
<sequence>SLLLTLDVRPISAEDTVPIRHTVLWPHIPADSDIIRLPEDDEGYHFGAFLRPEDASPVAVISLFRESVPPGATTIESQPHSQWRFRKFACLQMHQGKGIGTRLLADTRAYARDQFGAAHLWCDARASAAVWYERKGFQKFGGAFFKHGVEYVRMIVAA</sequence>
<reference evidence="1" key="2">
    <citation type="journal article" date="2022" name="New Phytol.">
        <title>Evolutionary transition to the ectomycorrhizal habit in the genomes of a hyperdiverse lineage of mushroom-forming fungi.</title>
        <authorList>
            <person name="Looney B."/>
            <person name="Miyauchi S."/>
            <person name="Morin E."/>
            <person name="Drula E."/>
            <person name="Courty P.E."/>
            <person name="Kohler A."/>
            <person name="Kuo A."/>
            <person name="LaButti K."/>
            <person name="Pangilinan J."/>
            <person name="Lipzen A."/>
            <person name="Riley R."/>
            <person name="Andreopoulos W."/>
            <person name="He G."/>
            <person name="Johnson J."/>
            <person name="Nolan M."/>
            <person name="Tritt A."/>
            <person name="Barry K.W."/>
            <person name="Grigoriev I.V."/>
            <person name="Nagy L.G."/>
            <person name="Hibbett D."/>
            <person name="Henrissat B."/>
            <person name="Matheny P.B."/>
            <person name="Labbe J."/>
            <person name="Martin F.M."/>
        </authorList>
    </citation>
    <scope>NUCLEOTIDE SEQUENCE</scope>
    <source>
        <strain evidence="1">EC-137</strain>
    </source>
</reference>
<gene>
    <name evidence="1" type="ORF">K488DRAFT_57648</name>
</gene>